<dbReference type="RefSeq" id="WP_155711716.1">
    <property type="nucleotide sequence ID" value="NZ_BMWU01000094.1"/>
</dbReference>
<dbReference type="PANTHER" id="PTHR30273:SF2">
    <property type="entry name" value="PROTEIN FECR"/>
    <property type="match status" value="1"/>
</dbReference>
<dbReference type="AlphaFoldDB" id="A0A6I3XKL3"/>
<evidence type="ECO:0000313" key="3">
    <source>
        <dbReference type="Proteomes" id="UP000431684"/>
    </source>
</evidence>
<protein>
    <submittedName>
        <fullName evidence="2">DUF4880 domain-containing protein</fullName>
    </submittedName>
</protein>
<evidence type="ECO:0000313" key="2">
    <source>
        <dbReference type="EMBL" id="MUI16116.1"/>
    </source>
</evidence>
<dbReference type="InterPro" id="IPR012373">
    <property type="entry name" value="Ferrdict_sens_TM"/>
</dbReference>
<evidence type="ECO:0000259" key="1">
    <source>
        <dbReference type="Pfam" id="PF16220"/>
    </source>
</evidence>
<dbReference type="GO" id="GO:0016989">
    <property type="term" value="F:sigma factor antagonist activity"/>
    <property type="evidence" value="ECO:0007669"/>
    <property type="project" value="TreeGrafter"/>
</dbReference>
<dbReference type="Proteomes" id="UP000431684">
    <property type="component" value="Unassembled WGS sequence"/>
</dbReference>
<dbReference type="InterPro" id="IPR032623">
    <property type="entry name" value="FecR_N"/>
</dbReference>
<reference evidence="2 3" key="1">
    <citation type="submission" date="2019-11" db="EMBL/GenBank/DDBJ databases">
        <title>Draft Genome Sequences of Six Type Strains of the Genus Massilia.</title>
        <authorList>
            <person name="Miess H."/>
            <person name="Frediansyah A."/>
            <person name="Goeker M."/>
            <person name="Gross H."/>
        </authorList>
    </citation>
    <scope>NUCLEOTIDE SEQUENCE [LARGE SCALE GENOMIC DNA]</scope>
    <source>
        <strain evidence="2 3">DSM 17513</strain>
    </source>
</reference>
<accession>A0A6I3XKL3</accession>
<dbReference type="OrthoDB" id="1100567at2"/>
<feature type="domain" description="FecR N-terminal" evidence="1">
    <location>
        <begin position="12"/>
        <end position="52"/>
    </location>
</feature>
<keyword evidence="3" id="KW-1185">Reference proteome</keyword>
<dbReference type="PANTHER" id="PTHR30273">
    <property type="entry name" value="PERIPLASMIC SIGNAL SENSOR AND SIGMA FACTOR ACTIVATOR FECR-RELATED"/>
    <property type="match status" value="1"/>
</dbReference>
<proteinExistence type="predicted"/>
<dbReference type="PIRSF" id="PIRSF018266">
    <property type="entry name" value="FecR"/>
    <property type="match status" value="1"/>
</dbReference>
<comment type="caution">
    <text evidence="2">The sequence shown here is derived from an EMBL/GenBank/DDBJ whole genome shotgun (WGS) entry which is preliminary data.</text>
</comment>
<organism evidence="2 3">
    <name type="scientific">Pseudoduganella dura</name>
    <dbReference type="NCBI Taxonomy" id="321982"/>
    <lineage>
        <taxon>Bacteria</taxon>
        <taxon>Pseudomonadati</taxon>
        <taxon>Pseudomonadota</taxon>
        <taxon>Betaproteobacteria</taxon>
        <taxon>Burkholderiales</taxon>
        <taxon>Oxalobacteraceae</taxon>
        <taxon>Telluria group</taxon>
        <taxon>Pseudoduganella</taxon>
    </lineage>
</organism>
<sequence length="315" mass="33010">MTAQPRSRAERTAIDWEVRLRDPGVDERELRAFRAWHDGAPEHAAAWTSLQRQLGQMGGRGGRAGGEGLAVARALRKPVEERRRALRAGFGMAMLAITGAGSWKLAHELGYDATWRSAVGERGAATLADGSALRFDAASRIDLAGGAGPVRLHLRQGQLLVRARGALTVAVGGAEIDCNGAELCAGRLVQRGIAAVRGGEARLRLPGRAPVALASGDVLTFDGAGGAAGALPSPLSFNAASGWTRGILVADRLPLPDVAEAFGRYHRDIVRVGGTAASRVISGVFRLDDLDGALRQIGGALPVRVARYGMLAIIE</sequence>
<gene>
    <name evidence="2" type="ORF">GJV26_27195</name>
</gene>
<dbReference type="EMBL" id="WNWM01000002">
    <property type="protein sequence ID" value="MUI16116.1"/>
    <property type="molecule type" value="Genomic_DNA"/>
</dbReference>
<name>A0A6I3XKL3_9BURK</name>
<dbReference type="Pfam" id="PF16220">
    <property type="entry name" value="DUF4880"/>
    <property type="match status" value="1"/>
</dbReference>